<dbReference type="Pfam" id="PF12706">
    <property type="entry name" value="Lactamase_B_2"/>
    <property type="match status" value="1"/>
</dbReference>
<dbReference type="PANTHER" id="PTHR42663">
    <property type="entry name" value="HYDROLASE C777.06C-RELATED-RELATED"/>
    <property type="match status" value="1"/>
</dbReference>
<proteinExistence type="predicted"/>
<evidence type="ECO:0000259" key="1">
    <source>
        <dbReference type="SMART" id="SM00849"/>
    </source>
</evidence>
<dbReference type="CDD" id="cd16279">
    <property type="entry name" value="metallo-hydrolase-like_MBL-fold"/>
    <property type="match status" value="1"/>
</dbReference>
<dbReference type="RefSeq" id="WP_204476416.1">
    <property type="nucleotide sequence ID" value="NZ_JACJJW010000033.1"/>
</dbReference>
<organism evidence="2 3">
    <name type="scientific">Bacteroides mediterraneensis</name>
    <dbReference type="NCBI Taxonomy" id="1841856"/>
    <lineage>
        <taxon>Bacteria</taxon>
        <taxon>Pseudomonadati</taxon>
        <taxon>Bacteroidota</taxon>
        <taxon>Bacteroidia</taxon>
        <taxon>Bacteroidales</taxon>
        <taxon>Bacteroidaceae</taxon>
        <taxon>Bacteroides</taxon>
    </lineage>
</organism>
<gene>
    <name evidence="2" type="ORF">H6A31_11295</name>
</gene>
<dbReference type="EMBL" id="JACJJW010000033">
    <property type="protein sequence ID" value="MBM6759253.1"/>
    <property type="molecule type" value="Genomic_DNA"/>
</dbReference>
<feature type="domain" description="Metallo-beta-lactamase" evidence="1">
    <location>
        <begin position="34"/>
        <end position="231"/>
    </location>
</feature>
<dbReference type="NCBIfam" id="NF002553">
    <property type="entry name" value="PRK02113.1"/>
    <property type="match status" value="1"/>
</dbReference>
<dbReference type="Gene3D" id="3.60.15.10">
    <property type="entry name" value="Ribonuclease Z/Hydroxyacylglutathione hydrolase-like"/>
    <property type="match status" value="1"/>
</dbReference>
<name>A0ABS2EXI3_9BACE</name>
<protein>
    <submittedName>
        <fullName evidence="2">MBL fold metallo-hydrolase</fullName>
    </submittedName>
</protein>
<dbReference type="SUPFAM" id="SSF56281">
    <property type="entry name" value="Metallo-hydrolase/oxidoreductase"/>
    <property type="match status" value="1"/>
</dbReference>
<comment type="caution">
    <text evidence="2">The sequence shown here is derived from an EMBL/GenBank/DDBJ whole genome shotgun (WGS) entry which is preliminary data.</text>
</comment>
<dbReference type="InterPro" id="IPR036866">
    <property type="entry name" value="RibonucZ/Hydroxyglut_hydro"/>
</dbReference>
<accession>A0ABS2EXI3</accession>
<dbReference type="InterPro" id="IPR001279">
    <property type="entry name" value="Metallo-B-lactamas"/>
</dbReference>
<dbReference type="SMART" id="SM00849">
    <property type="entry name" value="Lactamase_B"/>
    <property type="match status" value="1"/>
</dbReference>
<reference evidence="2 3" key="1">
    <citation type="journal article" date="2021" name="Sci. Rep.">
        <title>The distribution of antibiotic resistance genes in chicken gut microbiota commensals.</title>
        <authorList>
            <person name="Juricova H."/>
            <person name="Matiasovicova J."/>
            <person name="Kubasova T."/>
            <person name="Cejkova D."/>
            <person name="Rychlik I."/>
        </authorList>
    </citation>
    <scope>NUCLEOTIDE SEQUENCE [LARGE SCALE GENOMIC DNA]</scope>
    <source>
        <strain evidence="2 3">An801</strain>
    </source>
</reference>
<evidence type="ECO:0000313" key="2">
    <source>
        <dbReference type="EMBL" id="MBM6759253.1"/>
    </source>
</evidence>
<keyword evidence="3" id="KW-1185">Reference proteome</keyword>
<sequence length="265" mass="30269">MKVTILGSGTSTGVPQVGCTCEVCTSKDPHDKRLRCSGLVEVNGVRILIDCGPDFREQMLRLDDFRPIDGVLITHEHYDHVGGLDDLRPFCRFRDVPVYAEEYTATRLKNRMPYCFTEHLYPGVPHIPLHYIEDKVPFTVSNTEGNKVEIIPFRVMHGPLPIMGFRIGPMAWITDMLHIPEESYGCLKNLKLLVMNALRIESHWTHQSLSEALDQTQRIQAEKTYFIHMSHQIGLHAKVQEQLPENVFLAYDGLQLTVDENGKMK</sequence>
<dbReference type="PANTHER" id="PTHR42663:SF6">
    <property type="entry name" value="HYDROLASE C777.06C-RELATED"/>
    <property type="match status" value="1"/>
</dbReference>
<evidence type="ECO:0000313" key="3">
    <source>
        <dbReference type="Proteomes" id="UP000703295"/>
    </source>
</evidence>
<dbReference type="Proteomes" id="UP000703295">
    <property type="component" value="Unassembled WGS sequence"/>
</dbReference>